<dbReference type="HOGENOM" id="CLU_3314752_0_0_10"/>
<evidence type="ECO:0000313" key="1">
    <source>
        <dbReference type="EMBL" id="EFB32614.1"/>
    </source>
</evidence>
<dbReference type="EMBL" id="ACUZ02000021">
    <property type="protein sequence ID" value="EFB32614.1"/>
    <property type="molecule type" value="Genomic_DNA"/>
</dbReference>
<sequence>MNFGSFFHSSCLKMAFIQRFHFYLLDFQDLFFQQSFFTY</sequence>
<proteinExistence type="predicted"/>
<comment type="caution">
    <text evidence="1">The sequence shown here is derived from an EMBL/GenBank/DDBJ whole genome shotgun (WGS) entry which is preliminary data.</text>
</comment>
<dbReference type="Proteomes" id="UP000004079">
    <property type="component" value="Unassembled WGS sequence"/>
</dbReference>
<organism evidence="1 2">
    <name type="scientific">Segatella oris F0302</name>
    <dbReference type="NCBI Taxonomy" id="649760"/>
    <lineage>
        <taxon>Bacteria</taxon>
        <taxon>Pseudomonadati</taxon>
        <taxon>Bacteroidota</taxon>
        <taxon>Bacteroidia</taxon>
        <taxon>Bacteroidales</taxon>
        <taxon>Prevotellaceae</taxon>
        <taxon>Segatella</taxon>
    </lineage>
</organism>
<reference evidence="1 2" key="1">
    <citation type="submission" date="2009-11" db="EMBL/GenBank/DDBJ databases">
        <authorList>
            <person name="Weinstock G."/>
            <person name="Sodergren E."/>
            <person name="Clifton S."/>
            <person name="Fulton L."/>
            <person name="Fulton B."/>
            <person name="Courtney L."/>
            <person name="Fronick C."/>
            <person name="Harrison M."/>
            <person name="Strong C."/>
            <person name="Farmer C."/>
            <person name="Delahaunty K."/>
            <person name="Markovic C."/>
            <person name="Hall O."/>
            <person name="Minx P."/>
            <person name="Tomlinson C."/>
            <person name="Mitreva M."/>
            <person name="Nelson J."/>
            <person name="Hou S."/>
            <person name="Wollam A."/>
            <person name="Pepin K.H."/>
            <person name="Johnson M."/>
            <person name="Bhonagiri V."/>
            <person name="Nash W.E."/>
            <person name="Warren W."/>
            <person name="Chinwalla A."/>
            <person name="Mardis E.R."/>
            <person name="Wilson R.K."/>
        </authorList>
    </citation>
    <scope>NUCLEOTIDE SEQUENCE [LARGE SCALE GENOMIC DNA]</scope>
    <source>
        <strain evidence="1 2">F0302</strain>
    </source>
</reference>
<name>D1QQ20_9BACT</name>
<gene>
    <name evidence="1" type="ORF">HMPREF0971_01067</name>
</gene>
<protein>
    <submittedName>
        <fullName evidence="1">Uncharacterized protein</fullName>
    </submittedName>
</protein>
<accession>D1QQ20</accession>
<evidence type="ECO:0000313" key="2">
    <source>
        <dbReference type="Proteomes" id="UP000004079"/>
    </source>
</evidence>
<dbReference type="AlphaFoldDB" id="D1QQ20"/>